<feature type="transmembrane region" description="Helical" evidence="3">
    <location>
        <begin position="52"/>
        <end position="75"/>
    </location>
</feature>
<feature type="transmembrane region" description="Helical" evidence="3">
    <location>
        <begin position="81"/>
        <end position="99"/>
    </location>
</feature>
<evidence type="ECO:0000256" key="2">
    <source>
        <dbReference type="SAM" id="MobiDB-lite"/>
    </source>
</evidence>
<evidence type="ECO:0000313" key="5">
    <source>
        <dbReference type="Proteomes" id="UP000317496"/>
    </source>
</evidence>
<accession>A0A516GY31</accession>
<dbReference type="Proteomes" id="UP000317496">
    <property type="component" value="Chromosome"/>
</dbReference>
<gene>
    <name evidence="4" type="ORF">FNB15_03720</name>
</gene>
<dbReference type="KEGG" id="fer:FNB15_03720"/>
<reference evidence="4 5" key="1">
    <citation type="submission" date="2019-07" db="EMBL/GenBank/DDBJ databases">
        <title>Genome sequencing for Ferrovibrio sp. K5.</title>
        <authorList>
            <person name="Park S.-J."/>
        </authorList>
    </citation>
    <scope>NUCLEOTIDE SEQUENCE [LARGE SCALE GENOMIC DNA]</scope>
    <source>
        <strain evidence="4 5">K5</strain>
    </source>
</reference>
<dbReference type="NCBIfam" id="TIGR02302">
    <property type="entry name" value="aProt_lowcomp"/>
    <property type="match status" value="1"/>
</dbReference>
<sequence length="853" mass="95421">MAQQGEGVNPPDTTRPAQAALAPGLTPYPRMLAEPLERRLAFARAALFWERFWPALMPAAAVVAVFFILAGFDIWRFTPVWLHWLLLAGFAGAFGIALWRELRAVLRWPDRAAAMRRLERVNLLQHRPLEAAADTLSAEQQDPIARALWSIHRERALAQLAKVRVGTPEAGWWRKDVWGFRAALGLLLIVAWASPGEDRAQRLSDTLNPGTAMAPGTLLAMEAWITPPPYTGKAPLFLTRDGKPVPGNAAAPLTVPTGSLLKLRLAAPPSGFALKFGKSEQALQAIDDRNGEIDLALDLTQGAAPVLSLVRRDKVVAEWPLQVIPDLPPQIEMAGEPKTLRRTELEIGFTGHDDYGMQQVRIEMARDGAEQTVSVDWPTPPAGAGEIQDKQSFDFSEHPWAGLQVQMTLVATDALGQTGRSAPATVTIPARRFIHPVAKAIVEQRRDLALRPGQWQRVVTALHGLSLAPERYRGDATAHLGLRMSAARLKLNRSPDSVAAVQTLLWQTAVHIEEGRKTQTDRDFQALMDKLQDALDRNADDSEIQKLMQEMREAMNRMLEQLMQDAMERLARGEEPEELGEDEEAMSGDDLQDMMDQAQDMAQMGDRDAARDMLQQMQRMMEALKNGRIARMPEGRQQQGQRGQRGQRGQGQQGQMMQEFGEMLRQQQQLLDRSFRRNQQGQRGEGQPGSQQRGENEADARQQEELRRRLGEMMNRLGERGGQLPDQLGKADRAMRDAREALRRGEPGEAMQGQADAMDQLRQGLNQMQQAQRGNPDGQAREADSRQNGRNPQRDPLGRNTTGYENAGEATQVPDLAPVERARRILEELQRRAGNRERAPLELDYLDRLLRRF</sequence>
<dbReference type="EMBL" id="CP041636">
    <property type="protein sequence ID" value="QDO96433.1"/>
    <property type="molecule type" value="Genomic_DNA"/>
</dbReference>
<protein>
    <submittedName>
        <fullName evidence="4">TIGR02302 family protein</fullName>
    </submittedName>
</protein>
<keyword evidence="1" id="KW-0175">Coiled coil</keyword>
<name>A0A516GY31_9PROT</name>
<dbReference type="RefSeq" id="WP_144067414.1">
    <property type="nucleotide sequence ID" value="NZ_CP041636.1"/>
</dbReference>
<keyword evidence="3" id="KW-1133">Transmembrane helix</keyword>
<feature type="compositionally biased region" description="Basic and acidic residues" evidence="2">
    <location>
        <begin position="779"/>
        <end position="797"/>
    </location>
</feature>
<dbReference type="InterPro" id="IPR012683">
    <property type="entry name" value="CHP02302_TM"/>
</dbReference>
<dbReference type="Pfam" id="PF13779">
    <property type="entry name" value="DUF4175"/>
    <property type="match status" value="1"/>
</dbReference>
<feature type="coiled-coil region" evidence="1">
    <location>
        <begin position="537"/>
        <end position="564"/>
    </location>
</feature>
<feature type="region of interest" description="Disordered" evidence="2">
    <location>
        <begin position="716"/>
        <end position="736"/>
    </location>
</feature>
<keyword evidence="3" id="KW-0812">Transmembrane</keyword>
<feature type="compositionally biased region" description="Low complexity" evidence="2">
    <location>
        <begin position="635"/>
        <end position="644"/>
    </location>
</feature>
<feature type="transmembrane region" description="Helical" evidence="3">
    <location>
        <begin position="178"/>
        <end position="195"/>
    </location>
</feature>
<feature type="region of interest" description="Disordered" evidence="2">
    <location>
        <begin position="628"/>
        <end position="655"/>
    </location>
</feature>
<organism evidence="4 5">
    <name type="scientific">Ferrovibrio terrae</name>
    <dbReference type="NCBI Taxonomy" id="2594003"/>
    <lineage>
        <taxon>Bacteria</taxon>
        <taxon>Pseudomonadati</taxon>
        <taxon>Pseudomonadota</taxon>
        <taxon>Alphaproteobacteria</taxon>
        <taxon>Rhodospirillales</taxon>
        <taxon>Rhodospirillaceae</taxon>
        <taxon>Ferrovibrio</taxon>
    </lineage>
</organism>
<feature type="region of interest" description="Disordered" evidence="2">
    <location>
        <begin position="1"/>
        <end position="20"/>
    </location>
</feature>
<evidence type="ECO:0000256" key="3">
    <source>
        <dbReference type="SAM" id="Phobius"/>
    </source>
</evidence>
<keyword evidence="5" id="KW-1185">Reference proteome</keyword>
<keyword evidence="3" id="KW-0472">Membrane</keyword>
<proteinExistence type="predicted"/>
<dbReference type="OrthoDB" id="8477685at2"/>
<feature type="region of interest" description="Disordered" evidence="2">
    <location>
        <begin position="767"/>
        <end position="819"/>
    </location>
</feature>
<evidence type="ECO:0000313" key="4">
    <source>
        <dbReference type="EMBL" id="QDO96433.1"/>
    </source>
</evidence>
<feature type="region of interest" description="Disordered" evidence="2">
    <location>
        <begin position="677"/>
        <end position="702"/>
    </location>
</feature>
<evidence type="ECO:0000256" key="1">
    <source>
        <dbReference type="SAM" id="Coils"/>
    </source>
</evidence>
<dbReference type="AlphaFoldDB" id="A0A516GY31"/>